<dbReference type="OrthoDB" id="163530at2"/>
<sequence>MNREVQYDVLAVLPPDEQRERLRRLDQLHPIAGYEAEVVTIADLRDDLPWWSDRLAAEFVAYLNFALLHGAAVLTLRSVPETDLASLAGACDAALKPAEAPMDVPYLPLRERPMALAMPSGAYGDGHLDTPRDTAFSADGGHAVTTAAGLVKIWDVASGLCVATVPIDAMRVRLSPDGAFVLAIQWQHSDVLETATGRRVTSVPSEDARFSPDSRRLAVVDHRADTWTPDGEIEHVGDVLRVYDTTTGAQARELAGCWAAFSPDGDVIAVEDPLSVADKAAGEVGTCTFVALADGEVRFRAPGRAPMFAPDRHIVVTVVGTEVVLWDAETGARIRTLPAAERVALRHGYGAAPSRFPGGEMVFVPQDWSTYAAWHLSSGRHFTVEGSGLRLVPGRDIVVAVDREVVGLDARTGSERYRLRGDDVQIAPAGDKLATTRDAWVFRANESTMRTGSTTVAEADTGAVLFDVPGIAPRFADNGQLMTTQIDGRLHLWDTTTAAPIAQVGNVRVLSRARRGEPGGMGSGEEAAVPATAVARYADVVTPEAVRAGVPFALTVQLRQSPVAGGTSAPVDFAPTRDKDSQPTGAAAVYAVVYPSAAFEVIGARRRAELTVYPDRDGDTVTFDLRARPGAAGTNEINVGFFVGGDLLGQVTTVVSVTAQPGPGARHVGFRPRGIPQDDAAPDVILTVNRARAQGQDTLSYSLEWRAQNWPVIDAGQVVLNTSAGALLADIFTKLGDASRSRSPDDGGHRESRIRKMGENLYYKLFTPHLKKLFKQLPTGSSLLVYSNEPWIPWELVKPWGADLPPGTDEYLCARFDLSRWYYSDGGQLPRARLQIGDIAPVIPTTNLLAVRTEALCLEQLPNRWPPVRLPRPYPVRADEVLSMMAAGRTNLFHFATHGLLRPGDPTVATIELDRGTLSFDDIIGTDLESGLLSATPLVFLNACHSGRQTVSVVGDDGWVQRFLTLGCRAFIGANWLIDDELAAKFAIAVYDGLVAGRPLARAVRLARADVRQLDPGNATWLAYAVYGHPGLTLSAKP</sequence>
<feature type="domain" description="CHAT" evidence="1">
    <location>
        <begin position="846"/>
        <end position="1025"/>
    </location>
</feature>
<name>A0A4Q8BH94_9ACTN</name>
<dbReference type="AlphaFoldDB" id="A0A4Q8BH94"/>
<dbReference type="Gene3D" id="2.130.10.10">
    <property type="entry name" value="YVTN repeat-like/Quinoprotein amine dehydrogenase"/>
    <property type="match status" value="2"/>
</dbReference>
<evidence type="ECO:0000259" key="1">
    <source>
        <dbReference type="Pfam" id="PF12770"/>
    </source>
</evidence>
<evidence type="ECO:0000313" key="2">
    <source>
        <dbReference type="EMBL" id="RZU76713.1"/>
    </source>
</evidence>
<proteinExistence type="predicted"/>
<dbReference type="Proteomes" id="UP000294114">
    <property type="component" value="Unassembled WGS sequence"/>
</dbReference>
<dbReference type="EMBL" id="SHLD01000001">
    <property type="protein sequence ID" value="RZU76713.1"/>
    <property type="molecule type" value="Genomic_DNA"/>
</dbReference>
<organism evidence="2 3">
    <name type="scientific">Micromonospora kangleipakensis</name>
    <dbReference type="NCBI Taxonomy" id="1077942"/>
    <lineage>
        <taxon>Bacteria</taxon>
        <taxon>Bacillati</taxon>
        <taxon>Actinomycetota</taxon>
        <taxon>Actinomycetes</taxon>
        <taxon>Micromonosporales</taxon>
        <taxon>Micromonosporaceae</taxon>
        <taxon>Micromonospora</taxon>
    </lineage>
</organism>
<gene>
    <name evidence="2" type="ORF">EV384_5388</name>
</gene>
<dbReference type="InterPro" id="IPR024983">
    <property type="entry name" value="CHAT_dom"/>
</dbReference>
<evidence type="ECO:0000313" key="3">
    <source>
        <dbReference type="Proteomes" id="UP000294114"/>
    </source>
</evidence>
<keyword evidence="3" id="KW-1185">Reference proteome</keyword>
<dbReference type="RefSeq" id="WP_130337552.1">
    <property type="nucleotide sequence ID" value="NZ_SHLD01000001.1"/>
</dbReference>
<protein>
    <submittedName>
        <fullName evidence="2">CHAT domain-containing protein</fullName>
    </submittedName>
</protein>
<reference evidence="2 3" key="1">
    <citation type="submission" date="2019-02" db="EMBL/GenBank/DDBJ databases">
        <title>Sequencing the genomes of 1000 actinobacteria strains.</title>
        <authorList>
            <person name="Klenk H.-P."/>
        </authorList>
    </citation>
    <scope>NUCLEOTIDE SEQUENCE [LARGE SCALE GENOMIC DNA]</scope>
    <source>
        <strain evidence="2 3">DSM 45612</strain>
    </source>
</reference>
<dbReference type="Pfam" id="PF12770">
    <property type="entry name" value="CHAT"/>
    <property type="match status" value="1"/>
</dbReference>
<dbReference type="InterPro" id="IPR015943">
    <property type="entry name" value="WD40/YVTN_repeat-like_dom_sf"/>
</dbReference>
<comment type="caution">
    <text evidence="2">The sequence shown here is derived from an EMBL/GenBank/DDBJ whole genome shotgun (WGS) entry which is preliminary data.</text>
</comment>
<dbReference type="SUPFAM" id="SSF82171">
    <property type="entry name" value="DPP6 N-terminal domain-like"/>
    <property type="match status" value="1"/>
</dbReference>
<accession>A0A4Q8BH94</accession>